<dbReference type="EMBL" id="NNRK01000002">
    <property type="protein sequence ID" value="OYR19613.1"/>
    <property type="molecule type" value="Genomic_DNA"/>
</dbReference>
<dbReference type="AlphaFoldDB" id="A0A256FXN1"/>
<evidence type="ECO:0000313" key="2">
    <source>
        <dbReference type="EMBL" id="OYR19613.1"/>
    </source>
</evidence>
<name>A0A256FXN1_9HYPH</name>
<feature type="transmembrane region" description="Helical" evidence="1">
    <location>
        <begin position="12"/>
        <end position="33"/>
    </location>
</feature>
<gene>
    <name evidence="2" type="ORF">CEV32_4923</name>
</gene>
<reference evidence="2 3" key="1">
    <citation type="submission" date="2017-07" db="EMBL/GenBank/DDBJ databases">
        <title>Phylogenetic study on the rhizospheric bacterium Ochrobactrum sp. A44.</title>
        <authorList>
            <person name="Krzyzanowska D.M."/>
            <person name="Ossowicki A."/>
            <person name="Rajewska M."/>
            <person name="Maciag T."/>
            <person name="Kaczynski Z."/>
            <person name="Czerwicka M."/>
            <person name="Jafra S."/>
        </authorList>
    </citation>
    <scope>NUCLEOTIDE SEQUENCE [LARGE SCALE GENOMIC DNA]</scope>
    <source>
        <strain evidence="2 3">PR17</strain>
    </source>
</reference>
<protein>
    <submittedName>
        <fullName evidence="2">Putative membrane protein</fullName>
    </submittedName>
</protein>
<proteinExistence type="predicted"/>
<evidence type="ECO:0000313" key="3">
    <source>
        <dbReference type="Proteomes" id="UP000216345"/>
    </source>
</evidence>
<keyword evidence="1" id="KW-0472">Membrane</keyword>
<accession>A0A256FXN1</accession>
<dbReference type="Proteomes" id="UP000216345">
    <property type="component" value="Unassembled WGS sequence"/>
</dbReference>
<keyword evidence="1" id="KW-0812">Transmembrane</keyword>
<sequence>MLNAIGDLFGVAILATFKVIMGLSFVTLISWLANSYWAEIIEFSI</sequence>
<keyword evidence="1" id="KW-1133">Transmembrane helix</keyword>
<organism evidence="2 3">
    <name type="scientific">Brucella rhizosphaerae</name>
    <dbReference type="NCBI Taxonomy" id="571254"/>
    <lineage>
        <taxon>Bacteria</taxon>
        <taxon>Pseudomonadati</taxon>
        <taxon>Pseudomonadota</taxon>
        <taxon>Alphaproteobacteria</taxon>
        <taxon>Hyphomicrobiales</taxon>
        <taxon>Brucellaceae</taxon>
        <taxon>Brucella/Ochrobactrum group</taxon>
        <taxon>Brucella</taxon>
    </lineage>
</organism>
<keyword evidence="3" id="KW-1185">Reference proteome</keyword>
<comment type="caution">
    <text evidence="2">The sequence shown here is derived from an EMBL/GenBank/DDBJ whole genome shotgun (WGS) entry which is preliminary data.</text>
</comment>
<evidence type="ECO:0000256" key="1">
    <source>
        <dbReference type="SAM" id="Phobius"/>
    </source>
</evidence>